<gene>
    <name evidence="4" type="ORF">QBC47DRAFT_380181</name>
</gene>
<dbReference type="InterPro" id="IPR036291">
    <property type="entry name" value="NAD(P)-bd_dom_sf"/>
</dbReference>
<comment type="similarity">
    <text evidence="1">Belongs to the short-chain dehydrogenases/reductases (SDR) family.</text>
</comment>
<organism evidence="4 5">
    <name type="scientific">Echria macrotheca</name>
    <dbReference type="NCBI Taxonomy" id="438768"/>
    <lineage>
        <taxon>Eukaryota</taxon>
        <taxon>Fungi</taxon>
        <taxon>Dikarya</taxon>
        <taxon>Ascomycota</taxon>
        <taxon>Pezizomycotina</taxon>
        <taxon>Sordariomycetes</taxon>
        <taxon>Sordariomycetidae</taxon>
        <taxon>Sordariales</taxon>
        <taxon>Schizotheciaceae</taxon>
        <taxon>Echria</taxon>
    </lineage>
</organism>
<comment type="caution">
    <text evidence="4">The sequence shown here is derived from an EMBL/GenBank/DDBJ whole genome shotgun (WGS) entry which is preliminary data.</text>
</comment>
<dbReference type="InterPro" id="IPR002347">
    <property type="entry name" value="SDR_fam"/>
</dbReference>
<dbReference type="GO" id="GO:0016491">
    <property type="term" value="F:oxidoreductase activity"/>
    <property type="evidence" value="ECO:0007669"/>
    <property type="project" value="UniProtKB-KW"/>
</dbReference>
<keyword evidence="2" id="KW-0560">Oxidoreductase</keyword>
<evidence type="ECO:0000256" key="1">
    <source>
        <dbReference type="ARBA" id="ARBA00006484"/>
    </source>
</evidence>
<dbReference type="EMBL" id="MU839832">
    <property type="protein sequence ID" value="KAK1756572.1"/>
    <property type="molecule type" value="Genomic_DNA"/>
</dbReference>
<dbReference type="PANTHER" id="PTHR24320">
    <property type="entry name" value="RETINOL DEHYDROGENASE"/>
    <property type="match status" value="1"/>
</dbReference>
<evidence type="ECO:0000313" key="4">
    <source>
        <dbReference type="EMBL" id="KAK1756572.1"/>
    </source>
</evidence>
<protein>
    <submittedName>
        <fullName evidence="4">Dehydrogenase/reductase SDR family member on chromosome X</fullName>
    </submittedName>
</protein>
<dbReference type="SUPFAM" id="SSF51735">
    <property type="entry name" value="NAD(P)-binding Rossmann-fold domains"/>
    <property type="match status" value="1"/>
</dbReference>
<evidence type="ECO:0000256" key="3">
    <source>
        <dbReference type="SAM" id="MobiDB-lite"/>
    </source>
</evidence>
<reference evidence="4" key="1">
    <citation type="submission" date="2023-06" db="EMBL/GenBank/DDBJ databases">
        <title>Genome-scale phylogeny and comparative genomics of the fungal order Sordariales.</title>
        <authorList>
            <consortium name="Lawrence Berkeley National Laboratory"/>
            <person name="Hensen N."/>
            <person name="Bonometti L."/>
            <person name="Westerberg I."/>
            <person name="Brannstrom I.O."/>
            <person name="Guillou S."/>
            <person name="Cros-Aarteil S."/>
            <person name="Calhoun S."/>
            <person name="Haridas S."/>
            <person name="Kuo A."/>
            <person name="Mondo S."/>
            <person name="Pangilinan J."/>
            <person name="Riley R."/>
            <person name="Labutti K."/>
            <person name="Andreopoulos B."/>
            <person name="Lipzen A."/>
            <person name="Chen C."/>
            <person name="Yanf M."/>
            <person name="Daum C."/>
            <person name="Ng V."/>
            <person name="Clum A."/>
            <person name="Steindorff A."/>
            <person name="Ohm R."/>
            <person name="Martin F."/>
            <person name="Silar P."/>
            <person name="Natvig D."/>
            <person name="Lalanne C."/>
            <person name="Gautier V."/>
            <person name="Ament-Velasquez S.L."/>
            <person name="Kruys A."/>
            <person name="Hutchinson M.I."/>
            <person name="Powell A.J."/>
            <person name="Barry K."/>
            <person name="Miller A.N."/>
            <person name="Grigoriev I.V."/>
            <person name="Debuchy R."/>
            <person name="Gladieux P."/>
            <person name="Thoren M.H."/>
            <person name="Johannesson H."/>
        </authorList>
    </citation>
    <scope>NUCLEOTIDE SEQUENCE</scope>
    <source>
        <strain evidence="4">PSN4</strain>
    </source>
</reference>
<evidence type="ECO:0000256" key="2">
    <source>
        <dbReference type="ARBA" id="ARBA00023002"/>
    </source>
</evidence>
<name>A0AAJ0BEL7_9PEZI</name>
<dbReference type="Proteomes" id="UP001239445">
    <property type="component" value="Unassembled WGS sequence"/>
</dbReference>
<dbReference type="Gene3D" id="3.40.50.720">
    <property type="entry name" value="NAD(P)-binding Rossmann-like Domain"/>
    <property type="match status" value="1"/>
</dbReference>
<dbReference type="AlphaFoldDB" id="A0AAJ0BEL7"/>
<evidence type="ECO:0000313" key="5">
    <source>
        <dbReference type="Proteomes" id="UP001239445"/>
    </source>
</evidence>
<dbReference type="Pfam" id="PF00106">
    <property type="entry name" value="adh_short"/>
    <property type="match status" value="1"/>
</dbReference>
<sequence>MSDALRPYASLYEDPEGPGDARPTVFQVIEDNDVVGKWQGRVVLVTGGTSGIGTTTVKALHQTGADVYFTARDADKGQKTVDAVRKESSGSGKLDFVLMDLDSLESVKEGANTFLGRSGGKLNVLINNAGVLAGPEKRTKEGFESQFGVNHLAHFVLICMVLPALVKSSTAEFNSRVICLTSSAHRASPVLFDDPNFEKPGSYNPMLAYGQSKTANAWTANYIDRVYGPRGVHANAVHPGAVLSGLFVHLDPAIMAEWEKDPKLMAAAQTAEQGAATTVWAAVSPVWEGKGGEYLADCQIGAPTDDLTSILSAGTAPWAKDVEGEDRLWKLSEELTGVRVAL</sequence>
<keyword evidence="5" id="KW-1185">Reference proteome</keyword>
<dbReference type="PANTHER" id="PTHR24320:SF272">
    <property type="entry name" value="NAD(P)-BINDING ROSSMANN-FOLD SUPERFAMILY PROTEIN"/>
    <property type="match status" value="1"/>
</dbReference>
<accession>A0AAJ0BEL7</accession>
<feature type="region of interest" description="Disordered" evidence="3">
    <location>
        <begin position="1"/>
        <end position="20"/>
    </location>
</feature>
<proteinExistence type="inferred from homology"/>
<dbReference type="PRINTS" id="PR00081">
    <property type="entry name" value="GDHRDH"/>
</dbReference>